<accession>A0A6M4X1W5</accession>
<keyword evidence="3" id="KW-0067">ATP-binding</keyword>
<keyword evidence="1" id="KW-0418">Kinase</keyword>
<dbReference type="EMBL" id="CP049838">
    <property type="protein sequence ID" value="QJT06817.1"/>
    <property type="molecule type" value="Genomic_DNA"/>
</dbReference>
<evidence type="ECO:0000313" key="3">
    <source>
        <dbReference type="EMBL" id="QJT06817.1"/>
    </source>
</evidence>
<dbReference type="InterPro" id="IPR003594">
    <property type="entry name" value="HATPase_dom"/>
</dbReference>
<keyword evidence="1" id="KW-0808">Transferase</keyword>
<organism evidence="3 4">
    <name type="scientific">Streptomyces asoensis</name>
    <dbReference type="NCBI Taxonomy" id="249586"/>
    <lineage>
        <taxon>Bacteria</taxon>
        <taxon>Bacillati</taxon>
        <taxon>Actinomycetota</taxon>
        <taxon>Actinomycetes</taxon>
        <taxon>Kitasatosporales</taxon>
        <taxon>Streptomycetaceae</taxon>
        <taxon>Streptomyces</taxon>
    </lineage>
</organism>
<reference evidence="3" key="1">
    <citation type="submission" date="2020-03" db="EMBL/GenBank/DDBJ databases">
        <title>Molecular networking-based the target discovery of potent antiproliferative macrolactams: 5/6/7/16 polycyclic ansamycins and glycosylated trienomycin from Streptomyces cacaoi subsp. asoensis.</title>
        <authorList>
            <person name="Liu L.-L."/>
        </authorList>
    </citation>
    <scope>NUCLEOTIDE SEQUENCE [LARGE SCALE GENOMIC DNA]</scope>
    <source>
        <strain evidence="3">H2S5</strain>
    </source>
</reference>
<evidence type="ECO:0000313" key="4">
    <source>
        <dbReference type="Proteomes" id="UP000502665"/>
    </source>
</evidence>
<evidence type="ECO:0000256" key="1">
    <source>
        <dbReference type="ARBA" id="ARBA00022527"/>
    </source>
</evidence>
<dbReference type="Proteomes" id="UP000502665">
    <property type="component" value="Chromosome"/>
</dbReference>
<evidence type="ECO:0000259" key="2">
    <source>
        <dbReference type="Pfam" id="PF13581"/>
    </source>
</evidence>
<dbReference type="PANTHER" id="PTHR35526:SF3">
    <property type="entry name" value="ANTI-SIGMA-F FACTOR RSBW"/>
    <property type="match status" value="1"/>
</dbReference>
<name>A0A6M4X1W5_9ACTN</name>
<dbReference type="InterPro" id="IPR036890">
    <property type="entry name" value="HATPase_C_sf"/>
</dbReference>
<dbReference type="GO" id="GO:0005524">
    <property type="term" value="F:ATP binding"/>
    <property type="evidence" value="ECO:0007669"/>
    <property type="project" value="UniProtKB-KW"/>
</dbReference>
<dbReference type="SUPFAM" id="SSF55874">
    <property type="entry name" value="ATPase domain of HSP90 chaperone/DNA topoisomerase II/histidine kinase"/>
    <property type="match status" value="1"/>
</dbReference>
<sequence>MTLTVGEHSARHIRRIARIHLENWELRHLTDSVELALTELIANVVRHVPDSRCTLLLLKQPTGVRAEVTDAYGQLLPTPAKLDRESERGRGLLLLDALVDKWGVSPTAAGGKTVWFECATPHFRATTPDNCEQVPRRSP</sequence>
<dbReference type="InterPro" id="IPR050267">
    <property type="entry name" value="Anti-sigma-factor_SerPK"/>
</dbReference>
<feature type="domain" description="Histidine kinase/HSP90-like ATPase" evidence="2">
    <location>
        <begin position="10"/>
        <end position="116"/>
    </location>
</feature>
<keyword evidence="3" id="KW-0547">Nucleotide-binding</keyword>
<keyword evidence="1" id="KW-0723">Serine/threonine-protein kinase</keyword>
<gene>
    <name evidence="3" type="ORF">G9272_14455</name>
</gene>
<keyword evidence="4" id="KW-1185">Reference proteome</keyword>
<dbReference type="Gene3D" id="3.30.565.10">
    <property type="entry name" value="Histidine kinase-like ATPase, C-terminal domain"/>
    <property type="match status" value="1"/>
</dbReference>
<dbReference type="PANTHER" id="PTHR35526">
    <property type="entry name" value="ANTI-SIGMA-F FACTOR RSBW-RELATED"/>
    <property type="match status" value="1"/>
</dbReference>
<dbReference type="AlphaFoldDB" id="A0A6M4X1W5"/>
<dbReference type="GO" id="GO:0004674">
    <property type="term" value="F:protein serine/threonine kinase activity"/>
    <property type="evidence" value="ECO:0007669"/>
    <property type="project" value="UniProtKB-KW"/>
</dbReference>
<dbReference type="Pfam" id="PF13581">
    <property type="entry name" value="HATPase_c_2"/>
    <property type="match status" value="1"/>
</dbReference>
<dbReference type="CDD" id="cd16936">
    <property type="entry name" value="HATPase_RsbW-like"/>
    <property type="match status" value="1"/>
</dbReference>
<protein>
    <submittedName>
        <fullName evidence="3">ATP-binding protein</fullName>
    </submittedName>
</protein>
<proteinExistence type="predicted"/>